<comment type="catalytic activity">
    <reaction evidence="20">
        <text>10-formyltetrahydrofolyl-(gamma-L-Glu)(n) + L-glutamate + ATP = 10-formyltetrahydrofolyl-(gamma-L-Glu)(n+1) + ADP + phosphate + H(+)</text>
        <dbReference type="Rhea" id="RHEA:51904"/>
        <dbReference type="Rhea" id="RHEA-COMP:13088"/>
        <dbReference type="Rhea" id="RHEA-COMP:14300"/>
        <dbReference type="ChEBI" id="CHEBI:15378"/>
        <dbReference type="ChEBI" id="CHEBI:29985"/>
        <dbReference type="ChEBI" id="CHEBI:30616"/>
        <dbReference type="ChEBI" id="CHEBI:43474"/>
        <dbReference type="ChEBI" id="CHEBI:134413"/>
        <dbReference type="ChEBI" id="CHEBI:456216"/>
        <dbReference type="EC" id="6.3.2.17"/>
    </reaction>
</comment>
<name>A0A1H8RP36_9GAMM</name>
<evidence type="ECO:0000256" key="16">
    <source>
        <dbReference type="ARBA" id="ARBA00030048"/>
    </source>
</evidence>
<dbReference type="NCBIfam" id="NF008101">
    <property type="entry name" value="PRK10846.1"/>
    <property type="match status" value="1"/>
</dbReference>
<comment type="subunit">
    <text evidence="6">Monomer.</text>
</comment>
<dbReference type="GO" id="GO:0005524">
    <property type="term" value="F:ATP binding"/>
    <property type="evidence" value="ECO:0007669"/>
    <property type="project" value="UniProtKB-KW"/>
</dbReference>
<evidence type="ECO:0000313" key="26">
    <source>
        <dbReference type="EMBL" id="SEO67934.1"/>
    </source>
</evidence>
<accession>A0A1H8RP36</accession>
<dbReference type="NCBIfam" id="TIGR01499">
    <property type="entry name" value="folC"/>
    <property type="match status" value="1"/>
</dbReference>
<keyword evidence="15" id="KW-0289">Folate biosynthesis</keyword>
<comment type="catalytic activity">
    <reaction evidence="22">
        <text>7,8-dihydropteroate + L-glutamate + ATP = 7,8-dihydrofolate + ADP + phosphate + H(+)</text>
        <dbReference type="Rhea" id="RHEA:23584"/>
        <dbReference type="ChEBI" id="CHEBI:15378"/>
        <dbReference type="ChEBI" id="CHEBI:17839"/>
        <dbReference type="ChEBI" id="CHEBI:29985"/>
        <dbReference type="ChEBI" id="CHEBI:30616"/>
        <dbReference type="ChEBI" id="CHEBI:43474"/>
        <dbReference type="ChEBI" id="CHEBI:57451"/>
        <dbReference type="ChEBI" id="CHEBI:456216"/>
        <dbReference type="EC" id="6.3.2.12"/>
    </reaction>
</comment>
<dbReference type="OrthoDB" id="9809356at2"/>
<keyword evidence="12 23" id="KW-0547">Nucleotide-binding</keyword>
<dbReference type="Gene3D" id="3.90.190.20">
    <property type="entry name" value="Mur ligase, C-terminal domain"/>
    <property type="match status" value="1"/>
</dbReference>
<dbReference type="SUPFAM" id="SSF53244">
    <property type="entry name" value="MurD-like peptide ligases, peptide-binding domain"/>
    <property type="match status" value="1"/>
</dbReference>
<proteinExistence type="inferred from homology"/>
<evidence type="ECO:0000256" key="11">
    <source>
        <dbReference type="ARBA" id="ARBA00022723"/>
    </source>
</evidence>
<dbReference type="Pfam" id="PF02875">
    <property type="entry name" value="Mur_ligase_C"/>
    <property type="match status" value="1"/>
</dbReference>
<evidence type="ECO:0000256" key="6">
    <source>
        <dbReference type="ARBA" id="ARBA00011245"/>
    </source>
</evidence>
<sequence length="423" mass="45278">MRFDTLDQWLHWQAGLHPRAIDPGLERVGEVADRLALRPSAMPVITVAGTNGKGSSVALLEAMLRAGGYATGAYTSPHLLRYNERIRINGDNATDAGIMAAFDAIDQARGEITLSYFEFGTLAALWLCRESGVDVALLEVGLGGRLDAVNCVDPDVALITSIGLDHAEWLGTDREHIGREKAGILRQGTPAVFAGDAMPDAIRGIATDLDAPLRVAEVDYTWGVAADGSWSWRHGDTVVEGLPQPALPGAMQYRNAAGVLAALNAIGDRLPLHDDALHDGLRQVQLPGRLHVRPGSVEWLFDVAHNGEAVAVLAAELARRPVSGRCFAVFGIMARKELAPVLDALSGRVDAWCPLALPDEDMRPAADVAAALRERGDTVVATGEPETLRQWLDGAVQPGDRVLVFGSFRTVEEMMRVTGMADG</sequence>
<dbReference type="InterPro" id="IPR013221">
    <property type="entry name" value="Mur_ligase_cen"/>
</dbReference>
<evidence type="ECO:0000256" key="23">
    <source>
        <dbReference type="PIRNR" id="PIRNR001563"/>
    </source>
</evidence>
<reference evidence="26 27" key="1">
    <citation type="submission" date="2016-10" db="EMBL/GenBank/DDBJ databases">
        <authorList>
            <person name="de Groot N.N."/>
        </authorList>
    </citation>
    <scope>NUCLEOTIDE SEQUENCE [LARGE SCALE GENOMIC DNA]</scope>
    <source>
        <strain evidence="26 27">CGMCC 1.6291</strain>
    </source>
</reference>
<comment type="similarity">
    <text evidence="5 23">Belongs to the folylpolyglutamate synthase family.</text>
</comment>
<dbReference type="EC" id="6.3.2.17" evidence="8"/>
<evidence type="ECO:0000256" key="4">
    <source>
        <dbReference type="ARBA" id="ARBA00005150"/>
    </source>
</evidence>
<evidence type="ECO:0000256" key="19">
    <source>
        <dbReference type="ARBA" id="ARBA00047493"/>
    </source>
</evidence>
<dbReference type="InterPro" id="IPR004101">
    <property type="entry name" value="Mur_ligase_C"/>
</dbReference>
<evidence type="ECO:0000256" key="1">
    <source>
        <dbReference type="ARBA" id="ARBA00001946"/>
    </source>
</evidence>
<evidence type="ECO:0000256" key="21">
    <source>
        <dbReference type="ARBA" id="ARBA00049035"/>
    </source>
</evidence>
<feature type="domain" description="Mur ligase C-terminal" evidence="24">
    <location>
        <begin position="288"/>
        <end position="408"/>
    </location>
</feature>
<dbReference type="Gene3D" id="3.40.1190.10">
    <property type="entry name" value="Mur-like, catalytic domain"/>
    <property type="match status" value="1"/>
</dbReference>
<dbReference type="GO" id="GO:0008841">
    <property type="term" value="F:dihydrofolate synthase activity"/>
    <property type="evidence" value="ECO:0007669"/>
    <property type="project" value="UniProtKB-EC"/>
</dbReference>
<evidence type="ECO:0000256" key="14">
    <source>
        <dbReference type="ARBA" id="ARBA00022842"/>
    </source>
</evidence>
<dbReference type="PANTHER" id="PTHR11136:SF0">
    <property type="entry name" value="DIHYDROFOLATE SYNTHETASE-RELATED"/>
    <property type="match status" value="1"/>
</dbReference>
<evidence type="ECO:0000256" key="8">
    <source>
        <dbReference type="ARBA" id="ARBA00013025"/>
    </source>
</evidence>
<dbReference type="STRING" id="406100.SAMN04488052_102143"/>
<gene>
    <name evidence="26" type="ORF">SAMN04488052_102143</name>
</gene>
<dbReference type="GO" id="GO:0005737">
    <property type="term" value="C:cytoplasm"/>
    <property type="evidence" value="ECO:0007669"/>
    <property type="project" value="TreeGrafter"/>
</dbReference>
<keyword evidence="27" id="KW-1185">Reference proteome</keyword>
<comment type="function">
    <text evidence="2">Functions in two distinct reactions of the de novo folate biosynthetic pathway. Catalyzes the addition of a glutamate residue to dihydropteroate (7,8-dihydropteroate or H2Pte) to form dihydrofolate (7,8-dihydrofolate monoglutamate or H2Pte-Glu). Also catalyzes successive additions of L-glutamate to tetrahydrofolate or 10-formyltetrahydrofolate or 5,10-methylenetetrahydrofolate, leading to folylpolyglutamate derivatives.</text>
</comment>
<evidence type="ECO:0000259" key="25">
    <source>
        <dbReference type="Pfam" id="PF08245"/>
    </source>
</evidence>
<dbReference type="UniPathway" id="UPA00077">
    <property type="reaction ID" value="UER00157"/>
</dbReference>
<evidence type="ECO:0000256" key="13">
    <source>
        <dbReference type="ARBA" id="ARBA00022840"/>
    </source>
</evidence>
<comment type="catalytic activity">
    <reaction evidence="21">
        <text>(6R)-5,10-methylenetetrahydrofolyl-(gamma-L-Glu)(n) + L-glutamate + ATP = (6R)-5,10-methylenetetrahydrofolyl-(gamma-L-Glu)(n+1) + ADP + phosphate + H(+)</text>
        <dbReference type="Rhea" id="RHEA:51912"/>
        <dbReference type="Rhea" id="RHEA-COMP:13257"/>
        <dbReference type="Rhea" id="RHEA-COMP:13258"/>
        <dbReference type="ChEBI" id="CHEBI:15378"/>
        <dbReference type="ChEBI" id="CHEBI:29985"/>
        <dbReference type="ChEBI" id="CHEBI:30616"/>
        <dbReference type="ChEBI" id="CHEBI:43474"/>
        <dbReference type="ChEBI" id="CHEBI:136572"/>
        <dbReference type="ChEBI" id="CHEBI:456216"/>
        <dbReference type="EC" id="6.3.2.17"/>
    </reaction>
</comment>
<dbReference type="PIRSF" id="PIRSF001563">
    <property type="entry name" value="Folylpolyglu_synth"/>
    <property type="match status" value="1"/>
</dbReference>
<dbReference type="GO" id="GO:0046872">
    <property type="term" value="F:metal ion binding"/>
    <property type="evidence" value="ECO:0007669"/>
    <property type="project" value="UniProtKB-KW"/>
</dbReference>
<evidence type="ECO:0000256" key="12">
    <source>
        <dbReference type="ARBA" id="ARBA00022741"/>
    </source>
</evidence>
<evidence type="ECO:0000256" key="2">
    <source>
        <dbReference type="ARBA" id="ARBA00002714"/>
    </source>
</evidence>
<evidence type="ECO:0000256" key="10">
    <source>
        <dbReference type="ARBA" id="ARBA00022598"/>
    </source>
</evidence>
<dbReference type="FunFam" id="3.40.1190.10:FF:000004">
    <property type="entry name" value="Dihydrofolate synthase/folylpolyglutamate synthase"/>
    <property type="match status" value="1"/>
</dbReference>
<evidence type="ECO:0000256" key="20">
    <source>
        <dbReference type="ARBA" id="ARBA00047808"/>
    </source>
</evidence>
<evidence type="ECO:0000259" key="24">
    <source>
        <dbReference type="Pfam" id="PF02875"/>
    </source>
</evidence>
<dbReference type="GO" id="GO:0046654">
    <property type="term" value="P:tetrahydrofolate biosynthetic process"/>
    <property type="evidence" value="ECO:0007669"/>
    <property type="project" value="UniProtKB-UniPathway"/>
</dbReference>
<evidence type="ECO:0000256" key="9">
    <source>
        <dbReference type="ARBA" id="ARBA00019357"/>
    </source>
</evidence>
<dbReference type="InterPro" id="IPR036565">
    <property type="entry name" value="Mur-like_cat_sf"/>
</dbReference>
<evidence type="ECO:0000256" key="7">
    <source>
        <dbReference type="ARBA" id="ARBA00013023"/>
    </source>
</evidence>
<organism evidence="26 27">
    <name type="scientific">Aquisalimonas asiatica</name>
    <dbReference type="NCBI Taxonomy" id="406100"/>
    <lineage>
        <taxon>Bacteria</taxon>
        <taxon>Pseudomonadati</taxon>
        <taxon>Pseudomonadota</taxon>
        <taxon>Gammaproteobacteria</taxon>
        <taxon>Chromatiales</taxon>
        <taxon>Ectothiorhodospiraceae</taxon>
        <taxon>Aquisalimonas</taxon>
    </lineage>
</organism>
<evidence type="ECO:0000256" key="5">
    <source>
        <dbReference type="ARBA" id="ARBA00008276"/>
    </source>
</evidence>
<dbReference type="EC" id="6.3.2.12" evidence="7"/>
<evidence type="ECO:0000256" key="3">
    <source>
        <dbReference type="ARBA" id="ARBA00004799"/>
    </source>
</evidence>
<comment type="catalytic activity">
    <reaction evidence="19">
        <text>(6S)-5,6,7,8-tetrahydrofolyl-(gamma-L-Glu)(n) + L-glutamate + ATP = (6S)-5,6,7,8-tetrahydrofolyl-(gamma-L-Glu)(n+1) + ADP + phosphate + H(+)</text>
        <dbReference type="Rhea" id="RHEA:10580"/>
        <dbReference type="Rhea" id="RHEA-COMP:14738"/>
        <dbReference type="Rhea" id="RHEA-COMP:14740"/>
        <dbReference type="ChEBI" id="CHEBI:15378"/>
        <dbReference type="ChEBI" id="CHEBI:29985"/>
        <dbReference type="ChEBI" id="CHEBI:30616"/>
        <dbReference type="ChEBI" id="CHEBI:43474"/>
        <dbReference type="ChEBI" id="CHEBI:141005"/>
        <dbReference type="ChEBI" id="CHEBI:456216"/>
        <dbReference type="EC" id="6.3.2.17"/>
    </reaction>
</comment>
<dbReference type="GO" id="GO:0046656">
    <property type="term" value="P:folic acid biosynthetic process"/>
    <property type="evidence" value="ECO:0007669"/>
    <property type="project" value="UniProtKB-KW"/>
</dbReference>
<evidence type="ECO:0000256" key="15">
    <source>
        <dbReference type="ARBA" id="ARBA00022909"/>
    </source>
</evidence>
<dbReference type="SUPFAM" id="SSF53623">
    <property type="entry name" value="MurD-like peptide ligases, catalytic domain"/>
    <property type="match status" value="1"/>
</dbReference>
<comment type="cofactor">
    <cofactor evidence="1">
        <name>Mg(2+)</name>
        <dbReference type="ChEBI" id="CHEBI:18420"/>
    </cofactor>
</comment>
<dbReference type="Pfam" id="PF08245">
    <property type="entry name" value="Mur_ligase_M"/>
    <property type="match status" value="1"/>
</dbReference>
<keyword evidence="13 23" id="KW-0067">ATP-binding</keyword>
<keyword evidence="10 23" id="KW-0436">Ligase</keyword>
<dbReference type="EMBL" id="FOEG01000002">
    <property type="protein sequence ID" value="SEO67934.1"/>
    <property type="molecule type" value="Genomic_DNA"/>
</dbReference>
<dbReference type="AlphaFoldDB" id="A0A1H8RP36"/>
<comment type="pathway">
    <text evidence="4">Cofactor biosynthesis; tetrahydrofolylpolyglutamate biosynthesis.</text>
</comment>
<dbReference type="InterPro" id="IPR001645">
    <property type="entry name" value="Folylpolyglutamate_synth"/>
</dbReference>
<feature type="domain" description="Mur ligase central" evidence="25">
    <location>
        <begin position="47"/>
        <end position="187"/>
    </location>
</feature>
<keyword evidence="11" id="KW-0479">Metal-binding</keyword>
<comment type="pathway">
    <text evidence="3">Cofactor biosynthesis; tetrahydrofolate biosynthesis; 7,8-dihydrofolate from 2-amino-4-hydroxy-6-hydroxymethyl-7,8-dihydropteridine diphosphate and 4-aminobenzoate: step 2/2.</text>
</comment>
<protein>
    <recommendedName>
        <fullName evidence="9">Dihydrofolate synthase/folylpolyglutamate synthase</fullName>
        <ecNumber evidence="7">6.3.2.12</ecNumber>
        <ecNumber evidence="8">6.3.2.17</ecNumber>
    </recommendedName>
    <alternativeName>
        <fullName evidence="18">Folylpoly-gamma-glutamate synthetase-dihydrofolate synthetase</fullName>
    </alternativeName>
    <alternativeName>
        <fullName evidence="16">Folylpolyglutamate synthetase</fullName>
    </alternativeName>
    <alternativeName>
        <fullName evidence="17">Tetrahydrofolylpolyglutamate synthase</fullName>
    </alternativeName>
</protein>
<dbReference type="InterPro" id="IPR036615">
    <property type="entry name" value="Mur_ligase_C_dom_sf"/>
</dbReference>
<dbReference type="RefSeq" id="WP_091640664.1">
    <property type="nucleotide sequence ID" value="NZ_FOEG01000002.1"/>
</dbReference>
<dbReference type="Proteomes" id="UP000199657">
    <property type="component" value="Unassembled WGS sequence"/>
</dbReference>
<evidence type="ECO:0000256" key="17">
    <source>
        <dbReference type="ARBA" id="ARBA00030592"/>
    </source>
</evidence>
<evidence type="ECO:0000256" key="22">
    <source>
        <dbReference type="ARBA" id="ARBA00049161"/>
    </source>
</evidence>
<evidence type="ECO:0000256" key="18">
    <source>
        <dbReference type="ARBA" id="ARBA00032510"/>
    </source>
</evidence>
<keyword evidence="14" id="KW-0460">Magnesium</keyword>
<dbReference type="PANTHER" id="PTHR11136">
    <property type="entry name" value="FOLYLPOLYGLUTAMATE SYNTHASE-RELATED"/>
    <property type="match status" value="1"/>
</dbReference>
<evidence type="ECO:0000313" key="27">
    <source>
        <dbReference type="Proteomes" id="UP000199657"/>
    </source>
</evidence>
<dbReference type="GO" id="GO:0004326">
    <property type="term" value="F:tetrahydrofolylpolyglutamate synthase activity"/>
    <property type="evidence" value="ECO:0007669"/>
    <property type="project" value="UniProtKB-EC"/>
</dbReference>